<organism evidence="2 3">
    <name type="scientific">Rubus argutus</name>
    <name type="common">Southern blackberry</name>
    <dbReference type="NCBI Taxonomy" id="59490"/>
    <lineage>
        <taxon>Eukaryota</taxon>
        <taxon>Viridiplantae</taxon>
        <taxon>Streptophyta</taxon>
        <taxon>Embryophyta</taxon>
        <taxon>Tracheophyta</taxon>
        <taxon>Spermatophyta</taxon>
        <taxon>Magnoliopsida</taxon>
        <taxon>eudicotyledons</taxon>
        <taxon>Gunneridae</taxon>
        <taxon>Pentapetalae</taxon>
        <taxon>rosids</taxon>
        <taxon>fabids</taxon>
        <taxon>Rosales</taxon>
        <taxon>Rosaceae</taxon>
        <taxon>Rosoideae</taxon>
        <taxon>Rosoideae incertae sedis</taxon>
        <taxon>Rubus</taxon>
    </lineage>
</organism>
<evidence type="ECO:0000313" key="2">
    <source>
        <dbReference type="EMBL" id="KAK9932291.1"/>
    </source>
</evidence>
<accession>A0AAW1X826</accession>
<feature type="compositionally biased region" description="Polar residues" evidence="1">
    <location>
        <begin position="85"/>
        <end position="94"/>
    </location>
</feature>
<gene>
    <name evidence="2" type="ORF">M0R45_019534</name>
</gene>
<dbReference type="AlphaFoldDB" id="A0AAW1X826"/>
<dbReference type="EMBL" id="JBEDUW010000004">
    <property type="protein sequence ID" value="KAK9932291.1"/>
    <property type="molecule type" value="Genomic_DNA"/>
</dbReference>
<evidence type="ECO:0000256" key="1">
    <source>
        <dbReference type="SAM" id="MobiDB-lite"/>
    </source>
</evidence>
<comment type="caution">
    <text evidence="2">The sequence shown here is derived from an EMBL/GenBank/DDBJ whole genome shotgun (WGS) entry which is preliminary data.</text>
</comment>
<protein>
    <submittedName>
        <fullName evidence="2">Uncharacterized protein</fullName>
    </submittedName>
</protein>
<dbReference type="Proteomes" id="UP001457282">
    <property type="component" value="Unassembled WGS sequence"/>
</dbReference>
<evidence type="ECO:0000313" key="3">
    <source>
        <dbReference type="Proteomes" id="UP001457282"/>
    </source>
</evidence>
<feature type="compositionally biased region" description="Basic and acidic residues" evidence="1">
    <location>
        <begin position="62"/>
        <end position="78"/>
    </location>
</feature>
<feature type="region of interest" description="Disordered" evidence="1">
    <location>
        <begin position="62"/>
        <end position="94"/>
    </location>
</feature>
<keyword evidence="3" id="KW-1185">Reference proteome</keyword>
<sequence>MKSGIDADVGRGGERGNRRYGWARAQIDQRRRWLFEIWAWRAAGQIAAGLEEVAGMWASRQRERRGLNADRARADEKLNAGMTAGESNTGSVLF</sequence>
<name>A0AAW1X826_RUBAR</name>
<reference evidence="2 3" key="1">
    <citation type="journal article" date="2023" name="G3 (Bethesda)">
        <title>A chromosome-length genome assembly and annotation of blackberry (Rubus argutus, cv. 'Hillquist').</title>
        <authorList>
            <person name="Bruna T."/>
            <person name="Aryal R."/>
            <person name="Dudchenko O."/>
            <person name="Sargent D.J."/>
            <person name="Mead D."/>
            <person name="Buti M."/>
            <person name="Cavallini A."/>
            <person name="Hytonen T."/>
            <person name="Andres J."/>
            <person name="Pham M."/>
            <person name="Weisz D."/>
            <person name="Mascagni F."/>
            <person name="Usai G."/>
            <person name="Natali L."/>
            <person name="Bassil N."/>
            <person name="Fernandez G.E."/>
            <person name="Lomsadze A."/>
            <person name="Armour M."/>
            <person name="Olukolu B."/>
            <person name="Poorten T."/>
            <person name="Britton C."/>
            <person name="Davik J."/>
            <person name="Ashrafi H."/>
            <person name="Aiden E.L."/>
            <person name="Borodovsky M."/>
            <person name="Worthington M."/>
        </authorList>
    </citation>
    <scope>NUCLEOTIDE SEQUENCE [LARGE SCALE GENOMIC DNA]</scope>
    <source>
        <strain evidence="2">PI 553951</strain>
    </source>
</reference>
<proteinExistence type="predicted"/>